<dbReference type="NCBIfam" id="TIGR00165">
    <property type="entry name" value="S18"/>
    <property type="match status" value="1"/>
</dbReference>
<evidence type="ECO:0000256" key="5">
    <source>
        <dbReference type="RuleBase" id="RU003910"/>
    </source>
</evidence>
<comment type="similarity">
    <text evidence="1 5">Belongs to the bacterial ribosomal protein bS18 family.</text>
</comment>
<evidence type="ECO:0000313" key="8">
    <source>
        <dbReference type="Proteomes" id="UP001140172"/>
    </source>
</evidence>
<dbReference type="Proteomes" id="UP001140172">
    <property type="component" value="Unassembled WGS sequence"/>
</dbReference>
<keyword evidence="3 5" id="KW-0687">Ribonucleoprotein</keyword>
<feature type="compositionally biased region" description="Polar residues" evidence="6">
    <location>
        <begin position="23"/>
        <end position="41"/>
    </location>
</feature>
<dbReference type="PANTHER" id="PTHR13479">
    <property type="entry name" value="30S RIBOSOMAL PROTEIN S18"/>
    <property type="match status" value="1"/>
</dbReference>
<keyword evidence="8" id="KW-1185">Reference proteome</keyword>
<dbReference type="GO" id="GO:0032543">
    <property type="term" value="P:mitochondrial translation"/>
    <property type="evidence" value="ECO:0007669"/>
    <property type="project" value="TreeGrafter"/>
</dbReference>
<dbReference type="Pfam" id="PF01084">
    <property type="entry name" value="Ribosomal_S18"/>
    <property type="match status" value="1"/>
</dbReference>
<evidence type="ECO:0000256" key="6">
    <source>
        <dbReference type="SAM" id="MobiDB-lite"/>
    </source>
</evidence>
<accession>A0A9W8HQM3</accession>
<organism evidence="7 8">
    <name type="scientific">Coemansia interrupta</name>
    <dbReference type="NCBI Taxonomy" id="1126814"/>
    <lineage>
        <taxon>Eukaryota</taxon>
        <taxon>Fungi</taxon>
        <taxon>Fungi incertae sedis</taxon>
        <taxon>Zoopagomycota</taxon>
        <taxon>Kickxellomycotina</taxon>
        <taxon>Kickxellomycetes</taxon>
        <taxon>Kickxellales</taxon>
        <taxon>Kickxellaceae</taxon>
        <taxon>Coemansia</taxon>
    </lineage>
</organism>
<evidence type="ECO:0000313" key="7">
    <source>
        <dbReference type="EMBL" id="KAJ2787463.1"/>
    </source>
</evidence>
<dbReference type="InterPro" id="IPR001648">
    <property type="entry name" value="Ribosomal_bS18"/>
</dbReference>
<dbReference type="AlphaFoldDB" id="A0A9W8HQM3"/>
<proteinExistence type="inferred from homology"/>
<sequence>MLSTLGTRISSLRSATFGAVCRNMSTTPKNGPDSASGTSPSIELKKQMERVIAPMIRQQQDISQTPEKIFENSTYTHMFFPKQTYTPRDLNEMTVLKNTRKPDVVSSAKDPFVALGINPLDYFKNSLVLGTFVTDMGKIKPRYKTGLTAKSQRRLAKAIKRARSFGLMPVTSKPYHMYNYKSLSRGGIGR</sequence>
<dbReference type="InterPro" id="IPR036870">
    <property type="entry name" value="Ribosomal_bS18_sf"/>
</dbReference>
<dbReference type="PANTHER" id="PTHR13479:SF40">
    <property type="entry name" value="SMALL RIBOSOMAL SUBUNIT PROTEIN BS18M"/>
    <property type="match status" value="1"/>
</dbReference>
<evidence type="ECO:0000256" key="1">
    <source>
        <dbReference type="ARBA" id="ARBA00005589"/>
    </source>
</evidence>
<gene>
    <name evidence="7" type="ORF">GGI15_000708</name>
</gene>
<evidence type="ECO:0000256" key="4">
    <source>
        <dbReference type="ARBA" id="ARBA00035264"/>
    </source>
</evidence>
<dbReference type="GO" id="GO:0003735">
    <property type="term" value="F:structural constituent of ribosome"/>
    <property type="evidence" value="ECO:0007669"/>
    <property type="project" value="InterPro"/>
</dbReference>
<feature type="region of interest" description="Disordered" evidence="6">
    <location>
        <begin position="23"/>
        <end position="42"/>
    </location>
</feature>
<keyword evidence="2 5" id="KW-0689">Ribosomal protein</keyword>
<evidence type="ECO:0000256" key="2">
    <source>
        <dbReference type="ARBA" id="ARBA00022980"/>
    </source>
</evidence>
<dbReference type="GO" id="GO:0005763">
    <property type="term" value="C:mitochondrial small ribosomal subunit"/>
    <property type="evidence" value="ECO:0007669"/>
    <property type="project" value="TreeGrafter"/>
</dbReference>
<dbReference type="OrthoDB" id="21463at2759"/>
<dbReference type="SUPFAM" id="SSF46911">
    <property type="entry name" value="Ribosomal protein S18"/>
    <property type="match status" value="1"/>
</dbReference>
<name>A0A9W8HQM3_9FUNG</name>
<dbReference type="Gene3D" id="4.10.640.10">
    <property type="entry name" value="Ribosomal protein S18"/>
    <property type="match status" value="1"/>
</dbReference>
<evidence type="ECO:0000256" key="3">
    <source>
        <dbReference type="ARBA" id="ARBA00023274"/>
    </source>
</evidence>
<dbReference type="EMBL" id="JANBUM010000022">
    <property type="protein sequence ID" value="KAJ2787463.1"/>
    <property type="molecule type" value="Genomic_DNA"/>
</dbReference>
<dbReference type="GO" id="GO:0070181">
    <property type="term" value="F:small ribosomal subunit rRNA binding"/>
    <property type="evidence" value="ECO:0007669"/>
    <property type="project" value="TreeGrafter"/>
</dbReference>
<reference evidence="7" key="1">
    <citation type="submission" date="2022-07" db="EMBL/GenBank/DDBJ databases">
        <title>Phylogenomic reconstructions and comparative analyses of Kickxellomycotina fungi.</title>
        <authorList>
            <person name="Reynolds N.K."/>
            <person name="Stajich J.E."/>
            <person name="Barry K."/>
            <person name="Grigoriev I.V."/>
            <person name="Crous P."/>
            <person name="Smith M.E."/>
        </authorList>
    </citation>
    <scope>NUCLEOTIDE SEQUENCE</scope>
    <source>
        <strain evidence="7">BCRC 34489</strain>
    </source>
</reference>
<dbReference type="HAMAP" id="MF_00270">
    <property type="entry name" value="Ribosomal_bS18"/>
    <property type="match status" value="1"/>
</dbReference>
<dbReference type="PRINTS" id="PR00974">
    <property type="entry name" value="RIBOSOMALS18"/>
</dbReference>
<comment type="caution">
    <text evidence="7">The sequence shown here is derived from an EMBL/GenBank/DDBJ whole genome shotgun (WGS) entry which is preliminary data.</text>
</comment>
<protein>
    <recommendedName>
        <fullName evidence="4">Small ribosomal subunit protein bS18m</fullName>
    </recommendedName>
</protein>